<protein>
    <submittedName>
        <fullName evidence="1">Uncharacterized protein</fullName>
    </submittedName>
</protein>
<organism evidence="1 2">
    <name type="scientific">Paenibacillus woosongensis</name>
    <dbReference type="NCBI Taxonomy" id="307580"/>
    <lineage>
        <taxon>Bacteria</taxon>
        <taxon>Bacillati</taxon>
        <taxon>Bacillota</taxon>
        <taxon>Bacilli</taxon>
        <taxon>Bacillales</taxon>
        <taxon>Paenibacillaceae</taxon>
        <taxon>Paenibacillus</taxon>
    </lineage>
</organism>
<comment type="caution">
    <text evidence="1">The sequence shown here is derived from an EMBL/GenBank/DDBJ whole genome shotgun (WGS) entry which is preliminary data.</text>
</comment>
<sequence>MTINNAIIADKPTLNILGTPRDENIGATTKKAVIRQKTSKKTEIPCSKISIILFA</sequence>
<evidence type="ECO:0000313" key="2">
    <source>
        <dbReference type="Proteomes" id="UP000681290"/>
    </source>
</evidence>
<proteinExistence type="predicted"/>
<reference evidence="1 2" key="1">
    <citation type="submission" date="2021-03" db="EMBL/GenBank/DDBJ databases">
        <title>Antimicrobial resistance genes in bacteria isolated from Japanese honey, and their potential for conferring macrolide and lincosamide resistance in the American foulbrood pathogen Paenibacillus larvae.</title>
        <authorList>
            <person name="Okamoto M."/>
            <person name="Kumagai M."/>
            <person name="Kanamori H."/>
            <person name="Takamatsu D."/>
        </authorList>
    </citation>
    <scope>NUCLEOTIDE SEQUENCE [LARGE SCALE GENOMIC DNA]</scope>
    <source>
        <strain evidence="1 2">J15TS10</strain>
    </source>
</reference>
<accession>A0ABQ4MKQ9</accession>
<name>A0ABQ4MKQ9_9BACL</name>
<evidence type="ECO:0000313" key="1">
    <source>
        <dbReference type="EMBL" id="GIP56534.1"/>
    </source>
</evidence>
<keyword evidence="2" id="KW-1185">Reference proteome</keyword>
<dbReference type="EMBL" id="BOSM01000001">
    <property type="protein sequence ID" value="GIP56534.1"/>
    <property type="molecule type" value="Genomic_DNA"/>
</dbReference>
<gene>
    <name evidence="1" type="ORF">J15TS10_03480</name>
</gene>
<dbReference type="Proteomes" id="UP000681290">
    <property type="component" value="Unassembled WGS sequence"/>
</dbReference>